<sequence length="929" mass="104043">MATRSLRRPVLSEKGQFGCMGGLISMFDFRPSRTTRRLLSDRRPGNNHAGEAGNQGDKHDTLYPSDTCQGSLDDGEETTVTDSWKPSMKKLIEEEMSTEQDTKIENAKVESKQCDSGHGDNRRKSHRRTKKIKKKSYDDIHNVDAAEKVGLEGPCHHKPEHQAMSSLDIKNVMEELCHQIHQKGVNCVKHEQRGELQMDADQKSPGFEEKLSEAIKFLVSQKLTDRNVHVENGELQTSKDLIEALQILSSDEELFLKLLQDPKSLLVRYIQDLPNAEVKKGESESLAGCDISTDELANPRQSDELVNQKHRNFFRRKIKSRGRDTSNVSKFSQTSNKIVILKPAPAALQNPESGSSLGPSTESHYVIRSNIEQNEKVSSHFFLSEIKRKLKHAMGMEQQKTSIGGISNRSSAEHQNTECSGGVKEYTGMNSPTKDHFFIERIARPPTGRLKDCEINIEHETADFPKQKVSSIYIEAKKHLSKMLNNGDQNADCSSRQAQETLGSILALHDYNSSPVGSPGRNRELSSATAQRLAASDTTQVVNENMQHNHVSCLSQTSENSETQPCLSCDLNNSEVQDHNLNLSIPDQYCNDNRVDEAFCSSGDQISSRDAVEILEVAETIVQEESHLQDTFPEPSTSYDTRDDKTVDRSDAYTEKQDPQFSKLTCEEDHSPSSPLASPPHSSVTMKVEYPNKITDIQERPSPVSVLEPFFIEDVASPASTRSHSAETAIQPLRIQFEEYDSSAANQGNNRKSCMDDKESVFEYIKAVLQASSLNWVELYIKSLSSDLLLDPNLIDEVEFYPNQLCHDQKLLFDCVNEILMEVCGHYFGCSPWVSFAKPSIRPIPNMNNTIQEVFNGVYWHLPPMPLPRTLDQIVRKDMAKTGTWLDLGVNTESIGVEMGEAILEDLLEDIIISCTTAISEPDHSALLA</sequence>
<dbReference type="EMBL" id="BPVZ01000002">
    <property type="protein sequence ID" value="GKU88108.1"/>
    <property type="molecule type" value="Genomic_DNA"/>
</dbReference>
<feature type="compositionally biased region" description="Polar residues" evidence="1">
    <location>
        <begin position="525"/>
        <end position="536"/>
    </location>
</feature>
<feature type="region of interest" description="Disordered" evidence="1">
    <location>
        <begin position="38"/>
        <end position="136"/>
    </location>
</feature>
<comment type="caution">
    <text evidence="4">The sequence shown here is derived from an EMBL/GenBank/DDBJ whole genome shotgun (WGS) entry which is preliminary data.</text>
</comment>
<evidence type="ECO:0000313" key="4">
    <source>
        <dbReference type="EMBL" id="GKU88108.1"/>
    </source>
</evidence>
<feature type="compositionally biased region" description="Low complexity" evidence="1">
    <location>
        <begin position="672"/>
        <end position="683"/>
    </location>
</feature>
<feature type="compositionally biased region" description="Basic residues" evidence="1">
    <location>
        <begin position="123"/>
        <end position="134"/>
    </location>
</feature>
<proteinExistence type="predicted"/>
<keyword evidence="5" id="KW-1185">Reference proteome</keyword>
<feature type="region of interest" description="Disordered" evidence="1">
    <location>
        <begin position="513"/>
        <end position="536"/>
    </location>
</feature>
<protein>
    <recommendedName>
        <fullName evidence="6">DUF4378 domain-containing protein</fullName>
    </recommendedName>
</protein>
<feature type="compositionally biased region" description="Basic and acidic residues" evidence="1">
    <location>
        <begin position="100"/>
        <end position="122"/>
    </location>
</feature>
<name>A0AAV5HQT8_9ROSI</name>
<dbReference type="AlphaFoldDB" id="A0AAV5HQT8"/>
<feature type="domain" description="DUF4378" evidence="3">
    <location>
        <begin position="762"/>
        <end position="910"/>
    </location>
</feature>
<evidence type="ECO:0000256" key="1">
    <source>
        <dbReference type="SAM" id="MobiDB-lite"/>
    </source>
</evidence>
<feature type="domain" description="DUF3741" evidence="2">
    <location>
        <begin position="220"/>
        <end position="264"/>
    </location>
</feature>
<feature type="compositionally biased region" description="Basic and acidic residues" evidence="1">
    <location>
        <begin position="640"/>
        <end position="658"/>
    </location>
</feature>
<reference evidence="4 5" key="1">
    <citation type="journal article" date="2021" name="Commun. Biol.">
        <title>The genome of Shorea leprosula (Dipterocarpaceae) highlights the ecological relevance of drought in aseasonal tropical rainforests.</title>
        <authorList>
            <person name="Ng K.K.S."/>
            <person name="Kobayashi M.J."/>
            <person name="Fawcett J.A."/>
            <person name="Hatakeyama M."/>
            <person name="Paape T."/>
            <person name="Ng C.H."/>
            <person name="Ang C.C."/>
            <person name="Tnah L.H."/>
            <person name="Lee C.T."/>
            <person name="Nishiyama T."/>
            <person name="Sese J."/>
            <person name="O'Brien M.J."/>
            <person name="Copetti D."/>
            <person name="Mohd Noor M.I."/>
            <person name="Ong R.C."/>
            <person name="Putra M."/>
            <person name="Sireger I.Z."/>
            <person name="Indrioko S."/>
            <person name="Kosugi Y."/>
            <person name="Izuno A."/>
            <person name="Isagi Y."/>
            <person name="Lee S.L."/>
            <person name="Shimizu K.K."/>
        </authorList>
    </citation>
    <scope>NUCLEOTIDE SEQUENCE [LARGE SCALE GENOMIC DNA]</scope>
    <source>
        <strain evidence="4">214</strain>
    </source>
</reference>
<evidence type="ECO:0000259" key="2">
    <source>
        <dbReference type="Pfam" id="PF12552"/>
    </source>
</evidence>
<dbReference type="Pfam" id="PF14309">
    <property type="entry name" value="DUF4378"/>
    <property type="match status" value="1"/>
</dbReference>
<gene>
    <name evidence="4" type="ORF">SLEP1_g2409</name>
</gene>
<dbReference type="PANTHER" id="PTHR47212:SF4">
    <property type="entry name" value="ADHESIN-LIKE PROTEIN, PUTATIVE (DUF3741)-RELATED"/>
    <property type="match status" value="1"/>
</dbReference>
<evidence type="ECO:0000313" key="5">
    <source>
        <dbReference type="Proteomes" id="UP001054252"/>
    </source>
</evidence>
<dbReference type="InterPro" id="IPR025486">
    <property type="entry name" value="DUF4378"/>
</dbReference>
<evidence type="ECO:0008006" key="6">
    <source>
        <dbReference type="Google" id="ProtNLM"/>
    </source>
</evidence>
<feature type="region of interest" description="Disordered" evidence="1">
    <location>
        <begin position="402"/>
        <end position="427"/>
    </location>
</feature>
<accession>A0AAV5HQT8</accession>
<organism evidence="4 5">
    <name type="scientific">Rubroshorea leprosula</name>
    <dbReference type="NCBI Taxonomy" id="152421"/>
    <lineage>
        <taxon>Eukaryota</taxon>
        <taxon>Viridiplantae</taxon>
        <taxon>Streptophyta</taxon>
        <taxon>Embryophyta</taxon>
        <taxon>Tracheophyta</taxon>
        <taxon>Spermatophyta</taxon>
        <taxon>Magnoliopsida</taxon>
        <taxon>eudicotyledons</taxon>
        <taxon>Gunneridae</taxon>
        <taxon>Pentapetalae</taxon>
        <taxon>rosids</taxon>
        <taxon>malvids</taxon>
        <taxon>Malvales</taxon>
        <taxon>Dipterocarpaceae</taxon>
        <taxon>Rubroshorea</taxon>
    </lineage>
</organism>
<evidence type="ECO:0000259" key="3">
    <source>
        <dbReference type="Pfam" id="PF14309"/>
    </source>
</evidence>
<dbReference type="InterPro" id="IPR022212">
    <property type="entry name" value="DUF3741"/>
</dbReference>
<dbReference type="PANTHER" id="PTHR47212">
    <property type="entry name" value="ADHESIN-LIKE PROTEIN, PUTATIVE (DUF3741)-RELATED"/>
    <property type="match status" value="1"/>
</dbReference>
<feature type="region of interest" description="Disordered" evidence="1">
    <location>
        <begin position="625"/>
        <end position="684"/>
    </location>
</feature>
<dbReference type="Proteomes" id="UP001054252">
    <property type="component" value="Unassembled WGS sequence"/>
</dbReference>
<dbReference type="Pfam" id="PF12552">
    <property type="entry name" value="DUF3741"/>
    <property type="match status" value="1"/>
</dbReference>